<protein>
    <recommendedName>
        <fullName evidence="6">Dipeptidyl-peptidase</fullName>
        <ecNumber evidence="6">3.4.14.-</ecNumber>
    </recommendedName>
</protein>
<comment type="similarity">
    <text evidence="1 6">Belongs to the peptidase S46 family.</text>
</comment>
<accession>A0A2W5V821</accession>
<dbReference type="PANTHER" id="PTHR38469:SF1">
    <property type="entry name" value="PERIPLASMIC PEPTIDASE SUBFAMILY S1B"/>
    <property type="match status" value="1"/>
</dbReference>
<evidence type="ECO:0000256" key="2">
    <source>
        <dbReference type="ARBA" id="ARBA00022438"/>
    </source>
</evidence>
<dbReference type="PANTHER" id="PTHR38469">
    <property type="entry name" value="PERIPLASMIC PEPTIDASE SUBFAMILY S1B"/>
    <property type="match status" value="1"/>
</dbReference>
<keyword evidence="5 6" id="KW-0378">Hydrolase</keyword>
<dbReference type="InterPro" id="IPR009003">
    <property type="entry name" value="Peptidase_S1_PA"/>
</dbReference>
<feature type="signal peptide" evidence="6">
    <location>
        <begin position="1"/>
        <end position="17"/>
    </location>
</feature>
<dbReference type="EC" id="3.4.14.-" evidence="6"/>
<evidence type="ECO:0000256" key="3">
    <source>
        <dbReference type="ARBA" id="ARBA00022670"/>
    </source>
</evidence>
<evidence type="ECO:0000256" key="1">
    <source>
        <dbReference type="ARBA" id="ARBA00010491"/>
    </source>
</evidence>
<dbReference type="InterPro" id="IPR019500">
    <property type="entry name" value="Pep_S46"/>
</dbReference>
<dbReference type="GO" id="GO:0043171">
    <property type="term" value="P:peptide catabolic process"/>
    <property type="evidence" value="ECO:0007669"/>
    <property type="project" value="UniProtKB-UniRule"/>
</dbReference>
<comment type="caution">
    <text evidence="7">The sequence shown here is derived from an EMBL/GenBank/DDBJ whole genome shotgun (WGS) entry which is preliminary data.</text>
</comment>
<dbReference type="EMBL" id="QFQP01000039">
    <property type="protein sequence ID" value="PZR06281.1"/>
    <property type="molecule type" value="Genomic_DNA"/>
</dbReference>
<name>A0A2W5V821_9BACT</name>
<dbReference type="Pfam" id="PF10459">
    <property type="entry name" value="Peptidase_S46"/>
    <property type="match status" value="1"/>
</dbReference>
<evidence type="ECO:0000256" key="4">
    <source>
        <dbReference type="ARBA" id="ARBA00022729"/>
    </source>
</evidence>
<evidence type="ECO:0000313" key="8">
    <source>
        <dbReference type="Proteomes" id="UP000249061"/>
    </source>
</evidence>
<dbReference type="InterPro" id="IPR043504">
    <property type="entry name" value="Peptidase_S1_PA_chymotrypsin"/>
</dbReference>
<dbReference type="GO" id="GO:0070009">
    <property type="term" value="F:serine-type aminopeptidase activity"/>
    <property type="evidence" value="ECO:0007669"/>
    <property type="project" value="UniProtKB-UniRule"/>
</dbReference>
<dbReference type="Proteomes" id="UP000249061">
    <property type="component" value="Unassembled WGS sequence"/>
</dbReference>
<dbReference type="SUPFAM" id="SSF50494">
    <property type="entry name" value="Trypsin-like serine proteases"/>
    <property type="match status" value="1"/>
</dbReference>
<dbReference type="AlphaFoldDB" id="A0A2W5V821"/>
<feature type="chain" id="PRO_5023156872" description="Dipeptidyl-peptidase" evidence="6">
    <location>
        <begin position="18"/>
        <end position="665"/>
    </location>
</feature>
<keyword evidence="6" id="KW-0720">Serine protease</keyword>
<evidence type="ECO:0000256" key="6">
    <source>
        <dbReference type="RuleBase" id="RU366067"/>
    </source>
</evidence>
<organism evidence="7 8">
    <name type="scientific">Archangium gephyra</name>
    <dbReference type="NCBI Taxonomy" id="48"/>
    <lineage>
        <taxon>Bacteria</taxon>
        <taxon>Pseudomonadati</taxon>
        <taxon>Myxococcota</taxon>
        <taxon>Myxococcia</taxon>
        <taxon>Myxococcales</taxon>
        <taxon>Cystobacterineae</taxon>
        <taxon>Archangiaceae</taxon>
        <taxon>Archangium</taxon>
    </lineage>
</organism>
<dbReference type="GO" id="GO:0008239">
    <property type="term" value="F:dipeptidyl-peptidase activity"/>
    <property type="evidence" value="ECO:0007669"/>
    <property type="project" value="UniProtKB-UniRule"/>
</dbReference>
<proteinExistence type="inferred from homology"/>
<reference evidence="7 8" key="1">
    <citation type="submission" date="2017-08" db="EMBL/GenBank/DDBJ databases">
        <title>Infants hospitalized years apart are colonized by the same room-sourced microbial strains.</title>
        <authorList>
            <person name="Brooks B."/>
            <person name="Olm M.R."/>
            <person name="Firek B.A."/>
            <person name="Baker R."/>
            <person name="Thomas B.C."/>
            <person name="Morowitz M.J."/>
            <person name="Banfield J.F."/>
        </authorList>
    </citation>
    <scope>NUCLEOTIDE SEQUENCE [LARGE SCALE GENOMIC DNA]</scope>
    <source>
        <strain evidence="7">S2_003_000_R2_14</strain>
    </source>
</reference>
<sequence length="665" mass="73249">MRILCALVTFASSVALAEEGMWLFNDFPSAQVKKDVGVTVDQAWLDRVRLGSLRLANGCSASLVSPDGLVMTNHHCIRACLEDLSTPSRDLLATGFLGPEEKCPKFEGNQLVKITNVTDSVREATRGASGPEFQKKLKAETSRLESECTKGDATKRCDVVTLFHGAQFHLYEYRRYQDLRLVFAPEFQMAAFGGDPDNFNFPRYGFDAAFLRVYVDGKPAKTPEHLKWARKPAKENDVVFVSGHPGGTERSLTVAQYEYLRDVSLPWLIAAYAESRGRLDEWARQSPERERVSKSRLRAIENSLKALKGRREALVEPSFLANKRTAEMALREKAPEATKGAWDAIAGAMLTQRGLYVDFMMREGGFAFQSELFAHARKLARFPVETSKPNGERLREYTDAQLPALKQSLLDPAPIPLELEKARLTWSLTRLREVYGADDAFVKKVLAGKSPDDRAAELIDGTKLADPEVRKQRLEATGKLEEADPMMAFAKLVDGEARAVRKRFEEEVDAVVKKNGELLAEARRTVGVSGAPDATFTLRLTYGRIKGVEKGPAMTTVKGLFERATGKAPYAVTEKWTAARARLNPATPYNVATTNDIIGGNSGSPLVNANGEVVGLVFDGNLQSLGGNFGYEPVGNRAVAVHGDLIITALRQVYGATNVANELTR</sequence>
<keyword evidence="4 6" id="KW-0732">Signal</keyword>
<dbReference type="GO" id="GO:0006508">
    <property type="term" value="P:proteolysis"/>
    <property type="evidence" value="ECO:0007669"/>
    <property type="project" value="UniProtKB-KW"/>
</dbReference>
<gene>
    <name evidence="7" type="ORF">DI536_30565</name>
</gene>
<keyword evidence="3 6" id="KW-0645">Protease</keyword>
<evidence type="ECO:0000313" key="7">
    <source>
        <dbReference type="EMBL" id="PZR06281.1"/>
    </source>
</evidence>
<dbReference type="Gene3D" id="2.40.10.10">
    <property type="entry name" value="Trypsin-like serine proteases"/>
    <property type="match status" value="1"/>
</dbReference>
<keyword evidence="2 6" id="KW-0031">Aminopeptidase</keyword>
<evidence type="ECO:0000256" key="5">
    <source>
        <dbReference type="ARBA" id="ARBA00022801"/>
    </source>
</evidence>
<comment type="function">
    <text evidence="6">Catalyzes the removal of dipeptides from the N-terminus of oligopeptides.</text>
</comment>